<dbReference type="OrthoDB" id="9809850at2"/>
<gene>
    <name evidence="1" type="ORF">E8A74_46415</name>
</gene>
<organism evidence="1 2">
    <name type="scientific">Polyangium fumosum</name>
    <dbReference type="NCBI Taxonomy" id="889272"/>
    <lineage>
        <taxon>Bacteria</taxon>
        <taxon>Pseudomonadati</taxon>
        <taxon>Myxococcota</taxon>
        <taxon>Polyangia</taxon>
        <taxon>Polyangiales</taxon>
        <taxon>Polyangiaceae</taxon>
        <taxon>Polyangium</taxon>
    </lineage>
</organism>
<dbReference type="EMBL" id="SSMQ01000093">
    <property type="protein sequence ID" value="TKC95817.1"/>
    <property type="molecule type" value="Genomic_DNA"/>
</dbReference>
<sequence length="90" mass="9905">MFSPGSRYAKETTYTVQTKRGVVTATTIPLPRQPQLLGFHRRLEGERLDYIATRHLSDPTAFYRLCDVSGTIAPDALAARELVGVPVTGT</sequence>
<dbReference type="Proteomes" id="UP000309215">
    <property type="component" value="Unassembled WGS sequence"/>
</dbReference>
<proteinExistence type="predicted"/>
<evidence type="ECO:0000313" key="2">
    <source>
        <dbReference type="Proteomes" id="UP000309215"/>
    </source>
</evidence>
<evidence type="ECO:0000313" key="1">
    <source>
        <dbReference type="EMBL" id="TKC95817.1"/>
    </source>
</evidence>
<dbReference type="RefSeq" id="WP_136935610.1">
    <property type="nucleotide sequence ID" value="NZ_SSMQ01000093.1"/>
</dbReference>
<comment type="caution">
    <text evidence="1">The sequence shown here is derived from an EMBL/GenBank/DDBJ whole genome shotgun (WGS) entry which is preliminary data.</text>
</comment>
<accession>A0A4U1IP46</accession>
<dbReference type="AlphaFoldDB" id="A0A4U1IP46"/>
<protein>
    <submittedName>
        <fullName evidence="1">LysM domain-containing protein</fullName>
    </submittedName>
</protein>
<name>A0A4U1IP46_9BACT</name>
<keyword evidence="2" id="KW-1185">Reference proteome</keyword>
<reference evidence="1 2" key="1">
    <citation type="submission" date="2019-04" db="EMBL/GenBank/DDBJ databases">
        <authorList>
            <person name="Li Y."/>
            <person name="Wang J."/>
        </authorList>
    </citation>
    <scope>NUCLEOTIDE SEQUENCE [LARGE SCALE GENOMIC DNA]</scope>
    <source>
        <strain evidence="1 2">DSM 14668</strain>
    </source>
</reference>